<dbReference type="PANTHER" id="PTHR12107">
    <property type="entry name" value="VOLTAGE-DEPENDENT CALCIUM CHANNEL GAMMA SUBUNIT"/>
    <property type="match status" value="1"/>
</dbReference>
<feature type="compositionally biased region" description="Pro residues" evidence="1">
    <location>
        <begin position="242"/>
        <end position="257"/>
    </location>
</feature>
<keyword evidence="2" id="KW-0472">Membrane</keyword>
<dbReference type="InterPro" id="IPR008368">
    <property type="entry name" value="VDCC_gsu"/>
</dbReference>
<keyword evidence="2" id="KW-0812">Transmembrane</keyword>
<feature type="compositionally biased region" description="Basic and acidic residues" evidence="1">
    <location>
        <begin position="113"/>
        <end position="122"/>
    </location>
</feature>
<feature type="compositionally biased region" description="Low complexity" evidence="1">
    <location>
        <begin position="209"/>
        <end position="222"/>
    </location>
</feature>
<name>A0ABD0YLB5_9HEMI</name>
<feature type="region of interest" description="Disordered" evidence="1">
    <location>
        <begin position="208"/>
        <end position="257"/>
    </location>
</feature>
<feature type="transmembrane region" description="Helical" evidence="2">
    <location>
        <begin position="47"/>
        <end position="74"/>
    </location>
</feature>
<comment type="caution">
    <text evidence="3">The sequence shown here is derived from an EMBL/GenBank/DDBJ whole genome shotgun (WGS) entry which is preliminary data.</text>
</comment>
<evidence type="ECO:0000256" key="2">
    <source>
        <dbReference type="SAM" id="Phobius"/>
    </source>
</evidence>
<feature type="region of interest" description="Disordered" evidence="1">
    <location>
        <begin position="97"/>
        <end position="135"/>
    </location>
</feature>
<dbReference type="PRINTS" id="PR01792">
    <property type="entry name" value="VDCCGAMMA"/>
</dbReference>
<keyword evidence="4" id="KW-1185">Reference proteome</keyword>
<keyword evidence="2" id="KW-1133">Transmembrane helix</keyword>
<evidence type="ECO:0000313" key="4">
    <source>
        <dbReference type="Proteomes" id="UP001558652"/>
    </source>
</evidence>
<reference evidence="3 4" key="1">
    <citation type="submission" date="2024-07" db="EMBL/GenBank/DDBJ databases">
        <title>Chromosome-level genome assembly of the water stick insect Ranatra chinensis (Heteroptera: Nepidae).</title>
        <authorList>
            <person name="Liu X."/>
        </authorList>
    </citation>
    <scope>NUCLEOTIDE SEQUENCE [LARGE SCALE GENOMIC DNA]</scope>
    <source>
        <strain evidence="3">Cailab_2021Rc</strain>
        <tissue evidence="3">Muscle</tissue>
    </source>
</reference>
<evidence type="ECO:0000256" key="1">
    <source>
        <dbReference type="SAM" id="MobiDB-lite"/>
    </source>
</evidence>
<sequence>MYKYNLLLNFSGLSLASGLVVFASVVSDVSLERPRRPTGTAPVFQYRYGWSFFSAGAAFVLSELAALLCITAYLRRFPSVEAMVRAVVPGAERKLLRRAGSGGTRESTEEEERGPPLEKESGGDPGGRPLLARTPDLCTREPQCQSCKKERERELAGTTVPIALGGSQTLRPQHHRQQDLTGGRRYATLGHYPTGGLLHCGVLGVSEPASSWSSASSSSLSLGVPHHQHHQPSRHHHLKPNCIPPTMHPPAPPPSVI</sequence>
<feature type="compositionally biased region" description="Basic residues" evidence="1">
    <location>
        <begin position="226"/>
        <end position="239"/>
    </location>
</feature>
<organism evidence="3 4">
    <name type="scientific">Ranatra chinensis</name>
    <dbReference type="NCBI Taxonomy" id="642074"/>
    <lineage>
        <taxon>Eukaryota</taxon>
        <taxon>Metazoa</taxon>
        <taxon>Ecdysozoa</taxon>
        <taxon>Arthropoda</taxon>
        <taxon>Hexapoda</taxon>
        <taxon>Insecta</taxon>
        <taxon>Pterygota</taxon>
        <taxon>Neoptera</taxon>
        <taxon>Paraneoptera</taxon>
        <taxon>Hemiptera</taxon>
        <taxon>Heteroptera</taxon>
        <taxon>Panheteroptera</taxon>
        <taxon>Nepomorpha</taxon>
        <taxon>Nepidae</taxon>
        <taxon>Ranatrinae</taxon>
        <taxon>Ranatra</taxon>
    </lineage>
</organism>
<protein>
    <submittedName>
        <fullName evidence="3">Uncharacterized protein</fullName>
    </submittedName>
</protein>
<dbReference type="Proteomes" id="UP001558652">
    <property type="component" value="Unassembled WGS sequence"/>
</dbReference>
<dbReference type="AlphaFoldDB" id="A0ABD0YLB5"/>
<dbReference type="Gene3D" id="1.20.140.150">
    <property type="match status" value="1"/>
</dbReference>
<gene>
    <name evidence="3" type="ORF">AAG570_005540</name>
</gene>
<proteinExistence type="predicted"/>
<dbReference type="PANTHER" id="PTHR12107:SF0">
    <property type="entry name" value="STARGAZIN (MAMMALIAN CALCIUM CHANNEL) HOMOLOG"/>
    <property type="match status" value="1"/>
</dbReference>
<dbReference type="EMBL" id="JBFDAA010000018">
    <property type="protein sequence ID" value="KAL1116045.1"/>
    <property type="molecule type" value="Genomic_DNA"/>
</dbReference>
<accession>A0ABD0YLB5</accession>
<dbReference type="InterPro" id="IPR051072">
    <property type="entry name" value="CACNG_subunit"/>
</dbReference>
<evidence type="ECO:0000313" key="3">
    <source>
        <dbReference type="EMBL" id="KAL1116045.1"/>
    </source>
</evidence>